<dbReference type="Proteomes" id="UP000191257">
    <property type="component" value="Chromosome"/>
</dbReference>
<gene>
    <name evidence="7" type="ORF">A6J80_11410</name>
</gene>
<keyword evidence="5 6" id="KW-0472">Membrane</keyword>
<dbReference type="AlphaFoldDB" id="A0A1V0GSQ4"/>
<organism evidence="7 8">
    <name type="scientific">Paracoccus yeei</name>
    <dbReference type="NCBI Taxonomy" id="147645"/>
    <lineage>
        <taxon>Bacteria</taxon>
        <taxon>Pseudomonadati</taxon>
        <taxon>Pseudomonadota</taxon>
        <taxon>Alphaproteobacteria</taxon>
        <taxon>Rhodobacterales</taxon>
        <taxon>Paracoccaceae</taxon>
        <taxon>Paracoccus</taxon>
    </lineage>
</organism>
<keyword evidence="8" id="KW-1185">Reference proteome</keyword>
<dbReference type="KEGG" id="pye:A6J80_11410"/>
<comment type="similarity">
    <text evidence="2">Belongs to the CbiQ family.</text>
</comment>
<keyword evidence="3 6" id="KW-0812">Transmembrane</keyword>
<name>A0A1V0GSQ4_9RHOB</name>
<feature type="transmembrane region" description="Helical" evidence="6">
    <location>
        <begin position="41"/>
        <end position="59"/>
    </location>
</feature>
<feature type="transmembrane region" description="Helical" evidence="6">
    <location>
        <begin position="17"/>
        <end position="35"/>
    </location>
</feature>
<dbReference type="EMBL" id="CP020442">
    <property type="protein sequence ID" value="ARC36896.1"/>
    <property type="molecule type" value="Genomic_DNA"/>
</dbReference>
<evidence type="ECO:0000256" key="3">
    <source>
        <dbReference type="ARBA" id="ARBA00022692"/>
    </source>
</evidence>
<evidence type="ECO:0000256" key="1">
    <source>
        <dbReference type="ARBA" id="ARBA00004141"/>
    </source>
</evidence>
<comment type="subcellular location">
    <subcellularLocation>
        <location evidence="1">Membrane</location>
        <topology evidence="1">Multi-pass membrane protein</topology>
    </subcellularLocation>
</comment>
<proteinExistence type="inferred from homology"/>
<evidence type="ECO:0000256" key="2">
    <source>
        <dbReference type="ARBA" id="ARBA00008564"/>
    </source>
</evidence>
<protein>
    <submittedName>
        <fullName evidence="7">Energy-coupling factor transporter transmembrane protein EcfT</fullName>
    </submittedName>
</protein>
<sequence length="204" mass="21987">MISLTSPVRTRAQDWPAGAKLAALAVATTGLFLLPGVWPQLAALAGVVLLYALPGRIFLRHGLRQLRPLWPLALVLLVWHGLTGDWAGGFALALRVLSAVALANLVTMTTSLEALREAIHRLLAPLRRIGLPVAILEAAIPLVIRFTPALIGKARQLALAWRARSPHRPGWRVVLPLTLGALDDADRVAEALRARGGLLLPEDR</sequence>
<accession>A0A1V0GSQ4</accession>
<dbReference type="Pfam" id="PF02361">
    <property type="entry name" value="CbiQ"/>
    <property type="match status" value="1"/>
</dbReference>
<dbReference type="PANTHER" id="PTHR33514:SF13">
    <property type="entry name" value="PROTEIN ABCI12, CHLOROPLASTIC"/>
    <property type="match status" value="1"/>
</dbReference>
<evidence type="ECO:0000256" key="4">
    <source>
        <dbReference type="ARBA" id="ARBA00022989"/>
    </source>
</evidence>
<dbReference type="PANTHER" id="PTHR33514">
    <property type="entry name" value="PROTEIN ABCI12, CHLOROPLASTIC"/>
    <property type="match status" value="1"/>
</dbReference>
<evidence type="ECO:0000313" key="7">
    <source>
        <dbReference type="EMBL" id="ARC36896.1"/>
    </source>
</evidence>
<reference evidence="7" key="1">
    <citation type="submission" date="2017-12" db="EMBL/GenBank/DDBJ databases">
        <title>FDA dAtabase for Regulatory Grade micrObial Sequences (FDA-ARGOS): Supporting development and validation of Infectious Disease Dx tests.</title>
        <authorList>
            <person name="Campos J."/>
            <person name="Goldberg B."/>
            <person name="Tallon L."/>
            <person name="Sadzewicz L."/>
            <person name="Sengamalay N."/>
            <person name="Ott S."/>
            <person name="Godinez A."/>
            <person name="Nagaraj S."/>
            <person name="Vyas G."/>
            <person name="Aluvathingal J."/>
            <person name="Nadendla S."/>
            <person name="Geyer C."/>
            <person name="Nandy P."/>
            <person name="Hobson J."/>
            <person name="Sichtig H."/>
        </authorList>
    </citation>
    <scope>NUCLEOTIDE SEQUENCE</scope>
    <source>
        <strain evidence="7">FDAARGOS_252</strain>
    </source>
</reference>
<dbReference type="eggNOG" id="COG0619">
    <property type="taxonomic scope" value="Bacteria"/>
</dbReference>
<dbReference type="GO" id="GO:0005886">
    <property type="term" value="C:plasma membrane"/>
    <property type="evidence" value="ECO:0007669"/>
    <property type="project" value="UniProtKB-ARBA"/>
</dbReference>
<keyword evidence="4 6" id="KW-1133">Transmembrane helix</keyword>
<evidence type="ECO:0000256" key="5">
    <source>
        <dbReference type="ARBA" id="ARBA00023136"/>
    </source>
</evidence>
<evidence type="ECO:0000256" key="6">
    <source>
        <dbReference type="SAM" id="Phobius"/>
    </source>
</evidence>
<evidence type="ECO:0000313" key="8">
    <source>
        <dbReference type="Proteomes" id="UP000191257"/>
    </source>
</evidence>
<dbReference type="RefSeq" id="WP_080621578.1">
    <property type="nucleotide sequence ID" value="NZ_CAWMZI010000001.1"/>
</dbReference>
<dbReference type="STRING" id="147645.A6J80_11410"/>
<dbReference type="InterPro" id="IPR003339">
    <property type="entry name" value="ABC/ECF_trnsptr_transmembrane"/>
</dbReference>
<dbReference type="CDD" id="cd16914">
    <property type="entry name" value="EcfT"/>
    <property type="match status" value="1"/>
</dbReference>